<dbReference type="RefSeq" id="WP_235807637.1">
    <property type="nucleotide sequence ID" value="NZ_AYZF01000017.1"/>
</dbReference>
<dbReference type="PANTHER" id="PTHR30087">
    <property type="entry name" value="INNER MEMBRANE PROTEIN"/>
    <property type="match status" value="1"/>
</dbReference>
<proteinExistence type="predicted"/>
<dbReference type="STRING" id="1423806.FD15_GL002159"/>
<dbReference type="Proteomes" id="UP000050961">
    <property type="component" value="Unassembled WGS sequence"/>
</dbReference>
<dbReference type="AlphaFoldDB" id="A0A0R2DY39"/>
<dbReference type="PATRIC" id="fig|1423806.3.peg.2204"/>
<gene>
    <name evidence="1" type="ORF">FD15_GL002159</name>
</gene>
<dbReference type="EMBL" id="AYZF01000017">
    <property type="protein sequence ID" value="KRN05596.1"/>
    <property type="molecule type" value="Genomic_DNA"/>
</dbReference>
<evidence type="ECO:0000313" key="1">
    <source>
        <dbReference type="EMBL" id="KRN05596.1"/>
    </source>
</evidence>
<dbReference type="InterPro" id="IPR007553">
    <property type="entry name" value="2-thiour_desulf"/>
</dbReference>
<organism evidence="1 2">
    <name type="scientific">Liquorilactobacillus sucicola DSM 21376 = JCM 15457</name>
    <dbReference type="NCBI Taxonomy" id="1423806"/>
    <lineage>
        <taxon>Bacteria</taxon>
        <taxon>Bacillati</taxon>
        <taxon>Bacillota</taxon>
        <taxon>Bacilli</taxon>
        <taxon>Lactobacillales</taxon>
        <taxon>Lactobacillaceae</taxon>
        <taxon>Liquorilactobacillus</taxon>
    </lineage>
</organism>
<dbReference type="PANTHER" id="PTHR30087:SF1">
    <property type="entry name" value="HYPOTHETICAL CYTOSOLIC PROTEIN"/>
    <property type="match status" value="1"/>
</dbReference>
<protein>
    <submittedName>
        <fullName evidence="1">Uncharacterized protein</fullName>
    </submittedName>
</protein>
<sequence>MSSCLAGFKVRYNGTSAQNDVISWLASHGQAITVCPEIMAGFAIPRPAAEIVGGNAQNVLDGMARVRENNGKDVTASYISGARMVLKIALKNKVQAAFLKENSPSCGVNNVYSGNFDGHLLLGTGVTACILKNAGIQVYSETDLDYIKIKSFVSPDIAAEFAAEFGSFSQQVQSERKDI</sequence>
<dbReference type="Pfam" id="PF04463">
    <property type="entry name" value="2-thiour_desulf"/>
    <property type="match status" value="1"/>
</dbReference>
<accession>A0A0R2DY39</accession>
<keyword evidence="2" id="KW-1185">Reference proteome</keyword>
<reference evidence="1 2" key="1">
    <citation type="journal article" date="2015" name="Genome Announc.">
        <title>Expanding the biotechnology potential of lactobacilli through comparative genomics of 213 strains and associated genera.</title>
        <authorList>
            <person name="Sun Z."/>
            <person name="Harris H.M."/>
            <person name="McCann A."/>
            <person name="Guo C."/>
            <person name="Argimon S."/>
            <person name="Zhang W."/>
            <person name="Yang X."/>
            <person name="Jeffery I.B."/>
            <person name="Cooney J.C."/>
            <person name="Kagawa T.F."/>
            <person name="Liu W."/>
            <person name="Song Y."/>
            <person name="Salvetti E."/>
            <person name="Wrobel A."/>
            <person name="Rasinkangas P."/>
            <person name="Parkhill J."/>
            <person name="Rea M.C."/>
            <person name="O'Sullivan O."/>
            <person name="Ritari J."/>
            <person name="Douillard F.P."/>
            <person name="Paul Ross R."/>
            <person name="Yang R."/>
            <person name="Briner A.E."/>
            <person name="Felis G.E."/>
            <person name="de Vos W.M."/>
            <person name="Barrangou R."/>
            <person name="Klaenhammer T.R."/>
            <person name="Caufield P.W."/>
            <person name="Cui Y."/>
            <person name="Zhang H."/>
            <person name="O'Toole P.W."/>
        </authorList>
    </citation>
    <scope>NUCLEOTIDE SEQUENCE [LARGE SCALE GENOMIC DNA]</scope>
    <source>
        <strain evidence="1 2">DSM 21376</strain>
    </source>
</reference>
<dbReference type="eggNOG" id="COG1683">
    <property type="taxonomic scope" value="Bacteria"/>
</dbReference>
<comment type="caution">
    <text evidence="1">The sequence shown here is derived from an EMBL/GenBank/DDBJ whole genome shotgun (WGS) entry which is preliminary data.</text>
</comment>
<evidence type="ECO:0000313" key="2">
    <source>
        <dbReference type="Proteomes" id="UP000050961"/>
    </source>
</evidence>
<name>A0A0R2DY39_9LACO</name>